<sequence>MACQSLFEVATGFLQPPFHHRRAIKETRVQSEIQNCFIQLLEAEFKCSAFGVVVDMKIEGSMISQVKLGS</sequence>
<organism evidence="3">
    <name type="scientific">Rodentolepis nana</name>
    <name type="common">Dwarf tapeworm</name>
    <name type="synonym">Hymenolepis nana</name>
    <dbReference type="NCBI Taxonomy" id="102285"/>
    <lineage>
        <taxon>Eukaryota</taxon>
        <taxon>Metazoa</taxon>
        <taxon>Spiralia</taxon>
        <taxon>Lophotrochozoa</taxon>
        <taxon>Platyhelminthes</taxon>
        <taxon>Cestoda</taxon>
        <taxon>Eucestoda</taxon>
        <taxon>Cyclophyllidea</taxon>
        <taxon>Hymenolepididae</taxon>
        <taxon>Rodentolepis</taxon>
    </lineage>
</organism>
<dbReference type="AlphaFoldDB" id="A0A0R3TXY5"/>
<proteinExistence type="predicted"/>
<evidence type="ECO:0000313" key="1">
    <source>
        <dbReference type="EMBL" id="VDO13855.1"/>
    </source>
</evidence>
<reference evidence="3" key="1">
    <citation type="submission" date="2017-02" db="UniProtKB">
        <authorList>
            <consortium name="WormBaseParasite"/>
        </authorList>
    </citation>
    <scope>IDENTIFICATION</scope>
</reference>
<gene>
    <name evidence="1" type="ORF">HNAJ_LOCUS12708</name>
</gene>
<keyword evidence="2" id="KW-1185">Reference proteome</keyword>
<protein>
    <submittedName>
        <fullName evidence="1 3">Uncharacterized protein</fullName>
    </submittedName>
</protein>
<dbReference type="EMBL" id="UZAE01014579">
    <property type="protein sequence ID" value="VDO13855.1"/>
    <property type="molecule type" value="Genomic_DNA"/>
</dbReference>
<evidence type="ECO:0000313" key="2">
    <source>
        <dbReference type="Proteomes" id="UP000278807"/>
    </source>
</evidence>
<dbReference type="Proteomes" id="UP000278807">
    <property type="component" value="Unassembled WGS sequence"/>
</dbReference>
<dbReference type="WBParaSite" id="HNAJ_0001273001-mRNA-1">
    <property type="protein sequence ID" value="HNAJ_0001273001-mRNA-1"/>
    <property type="gene ID" value="HNAJ_0001273001"/>
</dbReference>
<name>A0A0R3TXY5_RODNA</name>
<reference evidence="1 2" key="2">
    <citation type="submission" date="2018-11" db="EMBL/GenBank/DDBJ databases">
        <authorList>
            <consortium name="Pathogen Informatics"/>
        </authorList>
    </citation>
    <scope>NUCLEOTIDE SEQUENCE [LARGE SCALE GENOMIC DNA]</scope>
</reference>
<evidence type="ECO:0000313" key="3">
    <source>
        <dbReference type="WBParaSite" id="HNAJ_0001273001-mRNA-1"/>
    </source>
</evidence>
<accession>A0A0R3TXY5</accession>